<comment type="caution">
    <text evidence="1">The sequence shown here is derived from an EMBL/GenBank/DDBJ whole genome shotgun (WGS) entry which is preliminary data.</text>
</comment>
<dbReference type="AlphaFoldDB" id="A0A819UM91"/>
<dbReference type="EMBL" id="CAJOBE010009327">
    <property type="protein sequence ID" value="CAF4082547.1"/>
    <property type="molecule type" value="Genomic_DNA"/>
</dbReference>
<proteinExistence type="predicted"/>
<dbReference type="Proteomes" id="UP000663874">
    <property type="component" value="Unassembled WGS sequence"/>
</dbReference>
<organism evidence="1 2">
    <name type="scientific">Rotaria sordida</name>
    <dbReference type="NCBI Taxonomy" id="392033"/>
    <lineage>
        <taxon>Eukaryota</taxon>
        <taxon>Metazoa</taxon>
        <taxon>Spiralia</taxon>
        <taxon>Gnathifera</taxon>
        <taxon>Rotifera</taxon>
        <taxon>Eurotatoria</taxon>
        <taxon>Bdelloidea</taxon>
        <taxon>Philodinida</taxon>
        <taxon>Philodinidae</taxon>
        <taxon>Rotaria</taxon>
    </lineage>
</organism>
<evidence type="ECO:0000313" key="1">
    <source>
        <dbReference type="EMBL" id="CAF4082547.1"/>
    </source>
</evidence>
<feature type="non-terminal residue" evidence="1">
    <location>
        <position position="1"/>
    </location>
</feature>
<reference evidence="1" key="1">
    <citation type="submission" date="2021-02" db="EMBL/GenBank/DDBJ databases">
        <authorList>
            <person name="Nowell W R."/>
        </authorList>
    </citation>
    <scope>NUCLEOTIDE SEQUENCE</scope>
</reference>
<name>A0A819UM91_9BILA</name>
<accession>A0A819UM91</accession>
<gene>
    <name evidence="1" type="ORF">FNK824_LOCUS30448</name>
</gene>
<evidence type="ECO:0000313" key="2">
    <source>
        <dbReference type="Proteomes" id="UP000663874"/>
    </source>
</evidence>
<sequence length="62" mass="7004">AKIDTYVGIQLRQAFKLSIVNAHLEWHSLLSLVTQSPKIISPLHANDCSLVHALFDCNELYQ</sequence>
<protein>
    <submittedName>
        <fullName evidence="1">Uncharacterized protein</fullName>
    </submittedName>
</protein>